<protein>
    <submittedName>
        <fullName evidence="4">Nitrilase</fullName>
    </submittedName>
</protein>
<proteinExistence type="inferred from homology"/>
<dbReference type="PROSITE" id="PS01227">
    <property type="entry name" value="UPF0012"/>
    <property type="match status" value="1"/>
</dbReference>
<dbReference type="Proteomes" id="UP000614272">
    <property type="component" value="Unassembled WGS sequence"/>
</dbReference>
<evidence type="ECO:0000313" key="5">
    <source>
        <dbReference type="Proteomes" id="UP000614272"/>
    </source>
</evidence>
<dbReference type="InterPro" id="IPR003010">
    <property type="entry name" value="C-N_Hydrolase"/>
</dbReference>
<gene>
    <name evidence="4" type="ORF">GCM10011357_16590</name>
</gene>
<accession>A0ABQ1RCD9</accession>
<dbReference type="InterPro" id="IPR045254">
    <property type="entry name" value="Nit1/2_C-N_Hydrolase"/>
</dbReference>
<keyword evidence="2" id="KW-0378">Hydrolase</keyword>
<evidence type="ECO:0000256" key="2">
    <source>
        <dbReference type="ARBA" id="ARBA00022801"/>
    </source>
</evidence>
<dbReference type="PROSITE" id="PS50263">
    <property type="entry name" value="CN_HYDROLASE"/>
    <property type="match status" value="1"/>
</dbReference>
<evidence type="ECO:0000256" key="1">
    <source>
        <dbReference type="ARBA" id="ARBA00010613"/>
    </source>
</evidence>
<dbReference type="RefSeq" id="WP_099033748.1">
    <property type="nucleotide sequence ID" value="NZ_BMGJ01000005.1"/>
</dbReference>
<sequence length="277" mass="30569">MANLIALQMISTPDPQENLAQVDRQLANLQVNEPTLVVLPECFACFGGSDKRQLELAEKPGQGPIQEALANMAEKYGIWLVAGTIPLQSQVQADKFTASCLLFDPQGKQVSEYQKIHLFDVQVEDNTRSYKESATTQAGNQVIVIDSPFGRLGLAVCYDLRFPGLFQAMGQVDVLALPSAFTQVTGQAHWMPLLQARAIEKQCYVVAADQGGEHANGRHTYGHSVILSPWGEVLNMIRYGAGIIQARPDTDELQKIRRNMPVSQHNQFRSYSIEPTG</sequence>
<dbReference type="PANTHER" id="PTHR23088">
    <property type="entry name" value="NITRILASE-RELATED"/>
    <property type="match status" value="1"/>
</dbReference>
<evidence type="ECO:0000313" key="4">
    <source>
        <dbReference type="EMBL" id="GGD61963.1"/>
    </source>
</evidence>
<reference evidence="5" key="1">
    <citation type="journal article" date="2019" name="Int. J. Syst. Evol. Microbiol.">
        <title>The Global Catalogue of Microorganisms (GCM) 10K type strain sequencing project: providing services to taxonomists for standard genome sequencing and annotation.</title>
        <authorList>
            <consortium name="The Broad Institute Genomics Platform"/>
            <consortium name="The Broad Institute Genome Sequencing Center for Infectious Disease"/>
            <person name="Wu L."/>
            <person name="Ma J."/>
        </authorList>
    </citation>
    <scope>NUCLEOTIDE SEQUENCE [LARGE SCALE GENOMIC DNA]</scope>
    <source>
        <strain evidence="5">CGMCC 1.12923</strain>
    </source>
</reference>
<keyword evidence="5" id="KW-1185">Reference proteome</keyword>
<dbReference type="PANTHER" id="PTHR23088:SF27">
    <property type="entry name" value="DEAMINATED GLUTATHIONE AMIDASE"/>
    <property type="match status" value="1"/>
</dbReference>
<dbReference type="SUPFAM" id="SSF56317">
    <property type="entry name" value="Carbon-nitrogen hydrolase"/>
    <property type="match status" value="1"/>
</dbReference>
<dbReference type="InterPro" id="IPR001110">
    <property type="entry name" value="UPF0012_CS"/>
</dbReference>
<feature type="domain" description="CN hydrolase" evidence="3">
    <location>
        <begin position="1"/>
        <end position="250"/>
    </location>
</feature>
<dbReference type="EMBL" id="BMGJ01000005">
    <property type="protein sequence ID" value="GGD61963.1"/>
    <property type="molecule type" value="Genomic_DNA"/>
</dbReference>
<evidence type="ECO:0000259" key="3">
    <source>
        <dbReference type="PROSITE" id="PS50263"/>
    </source>
</evidence>
<dbReference type="Gene3D" id="3.60.110.10">
    <property type="entry name" value="Carbon-nitrogen hydrolase"/>
    <property type="match status" value="1"/>
</dbReference>
<comment type="caution">
    <text evidence="4">The sequence shown here is derived from an EMBL/GenBank/DDBJ whole genome shotgun (WGS) entry which is preliminary data.</text>
</comment>
<dbReference type="Pfam" id="PF00795">
    <property type="entry name" value="CN_hydrolase"/>
    <property type="match status" value="1"/>
</dbReference>
<dbReference type="InterPro" id="IPR036526">
    <property type="entry name" value="C-N_Hydrolase_sf"/>
</dbReference>
<dbReference type="CDD" id="cd07572">
    <property type="entry name" value="nit"/>
    <property type="match status" value="1"/>
</dbReference>
<comment type="similarity">
    <text evidence="1">Belongs to the carbon-nitrogen hydrolase superfamily. NIT1/NIT2 family.</text>
</comment>
<organism evidence="4 5">
    <name type="scientific">Lacimicrobium alkaliphilum</name>
    <dbReference type="NCBI Taxonomy" id="1526571"/>
    <lineage>
        <taxon>Bacteria</taxon>
        <taxon>Pseudomonadati</taxon>
        <taxon>Pseudomonadota</taxon>
        <taxon>Gammaproteobacteria</taxon>
        <taxon>Alteromonadales</taxon>
        <taxon>Alteromonadaceae</taxon>
        <taxon>Lacimicrobium</taxon>
    </lineage>
</organism>
<name>A0ABQ1RCD9_9ALTE</name>